<gene>
    <name evidence="1" type="ORF">SanaruYs_21340</name>
</gene>
<dbReference type="EMBL" id="BHXQ01000003">
    <property type="protein sequence ID" value="GCC51905.1"/>
    <property type="molecule type" value="Genomic_DNA"/>
</dbReference>
<dbReference type="AlphaFoldDB" id="A0A401UAJ2"/>
<dbReference type="Pfam" id="PF14356">
    <property type="entry name" value="DUF4403"/>
    <property type="match status" value="1"/>
</dbReference>
<organism evidence="1 2">
    <name type="scientific">Chryseotalea sanaruensis</name>
    <dbReference type="NCBI Taxonomy" id="2482724"/>
    <lineage>
        <taxon>Bacteria</taxon>
        <taxon>Pseudomonadati</taxon>
        <taxon>Bacteroidota</taxon>
        <taxon>Cytophagia</taxon>
        <taxon>Cytophagales</taxon>
        <taxon>Chryseotaleaceae</taxon>
        <taxon>Chryseotalea</taxon>
    </lineage>
</organism>
<dbReference type="InterPro" id="IPR025515">
    <property type="entry name" value="DUF4403"/>
</dbReference>
<name>A0A401UAJ2_9BACT</name>
<sequence length="422" mass="47894">MDSLEEIINNKITGTFVKQWIEVNENHDSLYIELTKKSKIKIRWINNSLHYSFPLHLEGKFIKHIGKNIRLKNETPVALEVVLDMVTQLSFANDWSLNSSTKLKQVIWKKEPVLRVAFININLRKRLDKFLEENNGVLTSIVDREISNVIDTKAILEKLWLDIQKPIIINNIKQVVWLKHSAQDLAVNLLQDGKYLGLDVRLLTNVRVVADSIDMPATTQILPPYQHLSEKKDSIEIFLLASTSFDLINRILNEELKGKVISSNGYSTTIKGVNTYATDDGLAVKLDVRGDADGSIYMRGRPSYDTLNATLSIKDFDFDVDSENALLHSADWLLHEDALKFVEEEFSLNLSPILAALPEVIQNATEKGKSADKLELFLTSLDVQPQQLLLTKNNVQLLLKVKGKAVIGLQKEVFAKKKQKTR</sequence>
<protein>
    <submittedName>
        <fullName evidence="1">DUF4403 domain-containing protein</fullName>
    </submittedName>
</protein>
<evidence type="ECO:0000313" key="1">
    <source>
        <dbReference type="EMBL" id="GCC51905.1"/>
    </source>
</evidence>
<evidence type="ECO:0000313" key="2">
    <source>
        <dbReference type="Proteomes" id="UP000288227"/>
    </source>
</evidence>
<accession>A0A401UAJ2</accession>
<comment type="caution">
    <text evidence="1">The sequence shown here is derived from an EMBL/GenBank/DDBJ whole genome shotgun (WGS) entry which is preliminary data.</text>
</comment>
<keyword evidence="2" id="KW-1185">Reference proteome</keyword>
<proteinExistence type="predicted"/>
<dbReference type="Proteomes" id="UP000288227">
    <property type="component" value="Unassembled WGS sequence"/>
</dbReference>
<reference evidence="1 2" key="1">
    <citation type="submission" date="2018-11" db="EMBL/GenBank/DDBJ databases">
        <title>Chryseotalea sanarue gen. nov., sp., nov., a member of the family Cytophagaceae, isolated from a brackish lake in Hamamatsu Japan.</title>
        <authorList>
            <person name="Maejima Y."/>
            <person name="Iino T."/>
            <person name="Muraguchi Y."/>
            <person name="Fukuda K."/>
            <person name="Ohkuma M."/>
            <person name="Moriuchi R."/>
            <person name="Dohra H."/>
            <person name="Kimbara K."/>
            <person name="Shintani M."/>
        </authorList>
    </citation>
    <scope>NUCLEOTIDE SEQUENCE [LARGE SCALE GENOMIC DNA]</scope>
    <source>
        <strain evidence="1 2">Ys</strain>
    </source>
</reference>